<dbReference type="OrthoDB" id="1954999at2"/>
<evidence type="ECO:0000313" key="1">
    <source>
        <dbReference type="EMBL" id="KAB3538641.1"/>
    </source>
</evidence>
<name>A0A6I0F6Q2_9FIRM</name>
<organism evidence="1 2">
    <name type="scientific">Alkaliphilus pronyensis</name>
    <dbReference type="NCBI Taxonomy" id="1482732"/>
    <lineage>
        <taxon>Bacteria</taxon>
        <taxon>Bacillati</taxon>
        <taxon>Bacillota</taxon>
        <taxon>Clostridia</taxon>
        <taxon>Peptostreptococcales</taxon>
        <taxon>Natronincolaceae</taxon>
        <taxon>Alkaliphilus</taxon>
    </lineage>
</organism>
<protein>
    <submittedName>
        <fullName evidence="1">Uncharacterized protein</fullName>
    </submittedName>
</protein>
<reference evidence="1 2" key="1">
    <citation type="submission" date="2019-10" db="EMBL/GenBank/DDBJ databases">
        <title>Alkaliphilus serpentinus sp. nov. and Alkaliphilus pronyensis sp. nov., two novel anaerobic alkaliphilic species isolated from the serpentinized-hosted hydrothermal field of the Prony Bay (New Caledonia).</title>
        <authorList>
            <person name="Postec A."/>
        </authorList>
    </citation>
    <scope>NUCLEOTIDE SEQUENCE [LARGE SCALE GENOMIC DNA]</scope>
    <source>
        <strain evidence="1 2">LacV</strain>
    </source>
</reference>
<sequence>MKSNAIQLIQLNAATNLLIKLGIPFDLFFLPGTRRQAAVAELVIFINPTTTIDFTISLETGGPVLGLE</sequence>
<dbReference type="EMBL" id="WBZC01000004">
    <property type="protein sequence ID" value="KAB3538641.1"/>
    <property type="molecule type" value="Genomic_DNA"/>
</dbReference>
<keyword evidence="2" id="KW-1185">Reference proteome</keyword>
<evidence type="ECO:0000313" key="2">
    <source>
        <dbReference type="Proteomes" id="UP000432715"/>
    </source>
</evidence>
<comment type="caution">
    <text evidence="1">The sequence shown here is derived from an EMBL/GenBank/DDBJ whole genome shotgun (WGS) entry which is preliminary data.</text>
</comment>
<accession>A0A6I0F6Q2</accession>
<dbReference type="Proteomes" id="UP000432715">
    <property type="component" value="Unassembled WGS sequence"/>
</dbReference>
<gene>
    <name evidence="1" type="ORF">F8154_01655</name>
</gene>
<dbReference type="AlphaFoldDB" id="A0A6I0F6Q2"/>
<proteinExistence type="predicted"/>